<protein>
    <submittedName>
        <fullName evidence="1">Uncharacterized protein</fullName>
    </submittedName>
</protein>
<evidence type="ECO:0000313" key="1">
    <source>
        <dbReference type="EMBL" id="DAE16359.1"/>
    </source>
</evidence>
<reference evidence="1" key="1">
    <citation type="journal article" date="2021" name="Proc. Natl. Acad. Sci. U.S.A.">
        <title>A Catalog of Tens of Thousands of Viruses from Human Metagenomes Reveals Hidden Associations with Chronic Diseases.</title>
        <authorList>
            <person name="Tisza M.J."/>
            <person name="Buck C.B."/>
        </authorList>
    </citation>
    <scope>NUCLEOTIDE SEQUENCE</scope>
    <source>
        <strain evidence="1">Ctvdw32</strain>
    </source>
</reference>
<dbReference type="EMBL" id="BK015621">
    <property type="protein sequence ID" value="DAE16359.1"/>
    <property type="molecule type" value="Genomic_DNA"/>
</dbReference>
<proteinExistence type="predicted"/>
<organism evidence="1">
    <name type="scientific">Siphoviridae sp. ctvdw32</name>
    <dbReference type="NCBI Taxonomy" id="2825723"/>
    <lineage>
        <taxon>Viruses</taxon>
        <taxon>Duplodnaviria</taxon>
        <taxon>Heunggongvirae</taxon>
        <taxon>Uroviricota</taxon>
        <taxon>Caudoviricetes</taxon>
    </lineage>
</organism>
<accession>A0A8S5QAI5</accession>
<name>A0A8S5QAI5_9CAUD</name>
<sequence length="49" mass="5574">MSVMERLLACGYTADMARDICNQYGSDTAGLLPLVRIVELLHDDRREYV</sequence>